<dbReference type="RefSeq" id="WP_188437734.1">
    <property type="nucleotide sequence ID" value="NZ_JBHTBD010000005.1"/>
</dbReference>
<dbReference type="PANTHER" id="PTHR45947">
    <property type="entry name" value="SULFOQUINOVOSYL TRANSFERASE SQD2"/>
    <property type="match status" value="1"/>
</dbReference>
<organism evidence="3 4">
    <name type="scientific">Marinobacter aromaticivorans</name>
    <dbReference type="NCBI Taxonomy" id="1494078"/>
    <lineage>
        <taxon>Bacteria</taxon>
        <taxon>Pseudomonadati</taxon>
        <taxon>Pseudomonadota</taxon>
        <taxon>Gammaproteobacteria</taxon>
        <taxon>Pseudomonadales</taxon>
        <taxon>Marinobacteraceae</taxon>
        <taxon>Marinobacter</taxon>
    </lineage>
</organism>
<name>A0ABW2IXJ1_9GAMM</name>
<dbReference type="InterPro" id="IPR050194">
    <property type="entry name" value="Glycosyltransferase_grp1"/>
</dbReference>
<dbReference type="Gene3D" id="3.40.50.2000">
    <property type="entry name" value="Glycogen Phosphorylase B"/>
    <property type="match status" value="2"/>
</dbReference>
<evidence type="ECO:0000313" key="3">
    <source>
        <dbReference type="EMBL" id="MFC7295633.1"/>
    </source>
</evidence>
<keyword evidence="3" id="KW-0328">Glycosyltransferase</keyword>
<feature type="domain" description="Glycosyltransferase subfamily 4-like N-terminal" evidence="2">
    <location>
        <begin position="102"/>
        <end position="222"/>
    </location>
</feature>
<gene>
    <name evidence="3" type="ORF">ACFQQA_12970</name>
</gene>
<dbReference type="PANTHER" id="PTHR45947:SF3">
    <property type="entry name" value="SULFOQUINOVOSYL TRANSFERASE SQD2"/>
    <property type="match status" value="1"/>
</dbReference>
<dbReference type="InterPro" id="IPR001296">
    <property type="entry name" value="Glyco_trans_1"/>
</dbReference>
<comment type="caution">
    <text evidence="3">The sequence shown here is derived from an EMBL/GenBank/DDBJ whole genome shotgun (WGS) entry which is preliminary data.</text>
</comment>
<dbReference type="SUPFAM" id="SSF53756">
    <property type="entry name" value="UDP-Glycosyltransferase/glycogen phosphorylase"/>
    <property type="match status" value="1"/>
</dbReference>
<evidence type="ECO:0000313" key="4">
    <source>
        <dbReference type="Proteomes" id="UP001596506"/>
    </source>
</evidence>
<dbReference type="InterPro" id="IPR028098">
    <property type="entry name" value="Glyco_trans_4-like_N"/>
</dbReference>
<proteinExistence type="predicted"/>
<keyword evidence="4" id="KW-1185">Reference proteome</keyword>
<protein>
    <submittedName>
        <fullName evidence="3">Glycosyltransferase</fullName>
        <ecNumber evidence="3">2.4.-.-</ecNumber>
    </submittedName>
</protein>
<dbReference type="EMBL" id="JBHTBD010000005">
    <property type="protein sequence ID" value="MFC7295633.1"/>
    <property type="molecule type" value="Genomic_DNA"/>
</dbReference>
<dbReference type="Proteomes" id="UP001596506">
    <property type="component" value="Unassembled WGS sequence"/>
</dbReference>
<dbReference type="Pfam" id="PF00534">
    <property type="entry name" value="Glycos_transf_1"/>
    <property type="match status" value="1"/>
</dbReference>
<sequence>MKSSESRSNSKLVCFLCNGFPTISETFIISQISNAIDNGFRVSIHADYINNNDRPLLENDEKISKMLSATYVRQHAPDSIFKRIVQAFVLAKQESAVISLAKSLNPFRFGVHALNFRNFFSYSSLLSLDKPDLIHAQFGPNGIKAVNAKLNGVVRCPIVTSFHGYDAHTEPSQLTQVRKFYSRLFKHGDLFLVNGNYLKQQLVDLGCPNFKIIKLPLGVDLNKFKPLPSRPDIGKGNVKFITIGRLIKLKNQKFGIELLNLLRSKGVNASYTIIGSGPEIDNLKTLAQNLHVDRYVHFLGSLTQEEICRILPQHHIFLMTSYKDSSGRMETQGIVSAEAQACGLPVISLGFGGTADTIVHGVTGFNLSSSNPESGINYVYDLINSTVYAKFSYNARAFISENYNIKITNKHLIKIYEELILESENQSLLKIIS</sequence>
<dbReference type="EC" id="2.4.-.-" evidence="3"/>
<dbReference type="GO" id="GO:0016757">
    <property type="term" value="F:glycosyltransferase activity"/>
    <property type="evidence" value="ECO:0007669"/>
    <property type="project" value="UniProtKB-KW"/>
</dbReference>
<evidence type="ECO:0000259" key="1">
    <source>
        <dbReference type="Pfam" id="PF00534"/>
    </source>
</evidence>
<keyword evidence="3" id="KW-0808">Transferase</keyword>
<accession>A0ABW2IXJ1</accession>
<evidence type="ECO:0000259" key="2">
    <source>
        <dbReference type="Pfam" id="PF13439"/>
    </source>
</evidence>
<dbReference type="Pfam" id="PF13439">
    <property type="entry name" value="Glyco_transf_4"/>
    <property type="match status" value="1"/>
</dbReference>
<reference evidence="4" key="1">
    <citation type="journal article" date="2019" name="Int. J. Syst. Evol. Microbiol.">
        <title>The Global Catalogue of Microorganisms (GCM) 10K type strain sequencing project: providing services to taxonomists for standard genome sequencing and annotation.</title>
        <authorList>
            <consortium name="The Broad Institute Genomics Platform"/>
            <consortium name="The Broad Institute Genome Sequencing Center for Infectious Disease"/>
            <person name="Wu L."/>
            <person name="Ma J."/>
        </authorList>
    </citation>
    <scope>NUCLEOTIDE SEQUENCE [LARGE SCALE GENOMIC DNA]</scope>
    <source>
        <strain evidence="4">CCUG 60559</strain>
    </source>
</reference>
<feature type="domain" description="Glycosyl transferase family 1" evidence="1">
    <location>
        <begin position="233"/>
        <end position="396"/>
    </location>
</feature>